<comment type="caution">
    <text evidence="2">The sequence shown here is derived from an EMBL/GenBank/DDBJ whole genome shotgun (WGS) entry which is preliminary data.</text>
</comment>
<evidence type="ECO:0000256" key="1">
    <source>
        <dbReference type="SAM" id="MobiDB-lite"/>
    </source>
</evidence>
<organism evidence="2 3">
    <name type="scientific">Leptotrombidium deliense</name>
    <dbReference type="NCBI Taxonomy" id="299467"/>
    <lineage>
        <taxon>Eukaryota</taxon>
        <taxon>Metazoa</taxon>
        <taxon>Ecdysozoa</taxon>
        <taxon>Arthropoda</taxon>
        <taxon>Chelicerata</taxon>
        <taxon>Arachnida</taxon>
        <taxon>Acari</taxon>
        <taxon>Acariformes</taxon>
        <taxon>Trombidiformes</taxon>
        <taxon>Prostigmata</taxon>
        <taxon>Anystina</taxon>
        <taxon>Parasitengona</taxon>
        <taxon>Trombiculoidea</taxon>
        <taxon>Trombiculidae</taxon>
        <taxon>Leptotrombidium</taxon>
    </lineage>
</organism>
<dbReference type="EMBL" id="NCKV01047515">
    <property type="protein sequence ID" value="RWS15548.1"/>
    <property type="molecule type" value="Genomic_DNA"/>
</dbReference>
<sequence>MQDKPTENERMDLTEQDVCDALNQMGFVDFVPHLQSCYDDHRKEKNRKQRLKAKQKAKQSTNVVNAANVEPKTHIDVNLDLDPPDSGDDCIIIEDCIDEIHS</sequence>
<proteinExistence type="predicted"/>
<dbReference type="AlphaFoldDB" id="A0A443RJV8"/>
<keyword evidence="3" id="KW-1185">Reference proteome</keyword>
<gene>
    <name evidence="2" type="ORF">B4U80_07750</name>
</gene>
<feature type="region of interest" description="Disordered" evidence="1">
    <location>
        <begin position="42"/>
        <end position="61"/>
    </location>
</feature>
<name>A0A443RJV8_9ACAR</name>
<dbReference type="SUPFAM" id="SSF47113">
    <property type="entry name" value="Histone-fold"/>
    <property type="match status" value="1"/>
</dbReference>
<dbReference type="GO" id="GO:0046982">
    <property type="term" value="F:protein heterodimerization activity"/>
    <property type="evidence" value="ECO:0007669"/>
    <property type="project" value="InterPro"/>
</dbReference>
<feature type="compositionally biased region" description="Basic residues" evidence="1">
    <location>
        <begin position="44"/>
        <end position="57"/>
    </location>
</feature>
<accession>A0A443RJV8</accession>
<evidence type="ECO:0000313" key="3">
    <source>
        <dbReference type="Proteomes" id="UP000288716"/>
    </source>
</evidence>
<dbReference type="Proteomes" id="UP000288716">
    <property type="component" value="Unassembled WGS sequence"/>
</dbReference>
<dbReference type="VEuPathDB" id="VectorBase:LDEU014007"/>
<dbReference type="InterPro" id="IPR009072">
    <property type="entry name" value="Histone-fold"/>
</dbReference>
<reference evidence="2 3" key="1">
    <citation type="journal article" date="2018" name="Gigascience">
        <title>Genomes of trombidid mites reveal novel predicted allergens and laterally-transferred genes associated with secondary metabolism.</title>
        <authorList>
            <person name="Dong X."/>
            <person name="Chaisiri K."/>
            <person name="Xia D."/>
            <person name="Armstrong S.D."/>
            <person name="Fang Y."/>
            <person name="Donnelly M.J."/>
            <person name="Kadowaki T."/>
            <person name="McGarry J.W."/>
            <person name="Darby A.C."/>
            <person name="Makepeace B.L."/>
        </authorList>
    </citation>
    <scope>NUCLEOTIDE SEQUENCE [LARGE SCALE GENOMIC DNA]</scope>
    <source>
        <strain evidence="2">UoL-UT</strain>
    </source>
</reference>
<evidence type="ECO:0000313" key="2">
    <source>
        <dbReference type="EMBL" id="RWS15548.1"/>
    </source>
</evidence>
<dbReference type="Gene3D" id="1.10.20.10">
    <property type="entry name" value="Histone, subunit A"/>
    <property type="match status" value="1"/>
</dbReference>
<protein>
    <submittedName>
        <fullName evidence="2">Uncharacterized protein</fullName>
    </submittedName>
</protein>